<dbReference type="Proteomes" id="UP001470230">
    <property type="component" value="Unassembled WGS sequence"/>
</dbReference>
<dbReference type="Pfam" id="PF00069">
    <property type="entry name" value="Pkinase"/>
    <property type="match status" value="1"/>
</dbReference>
<evidence type="ECO:0000259" key="1">
    <source>
        <dbReference type="PROSITE" id="PS50011"/>
    </source>
</evidence>
<dbReference type="InterPro" id="IPR000719">
    <property type="entry name" value="Prot_kinase_dom"/>
</dbReference>
<gene>
    <name evidence="2" type="ORF">M9Y10_020830</name>
</gene>
<dbReference type="SUPFAM" id="SSF56112">
    <property type="entry name" value="Protein kinase-like (PK-like)"/>
    <property type="match status" value="1"/>
</dbReference>
<dbReference type="EMBL" id="JAPFFF010000030">
    <property type="protein sequence ID" value="KAK8845902.1"/>
    <property type="molecule type" value="Genomic_DNA"/>
</dbReference>
<proteinExistence type="predicted"/>
<dbReference type="InterPro" id="IPR011009">
    <property type="entry name" value="Kinase-like_dom_sf"/>
</dbReference>
<keyword evidence="3" id="KW-1185">Reference proteome</keyword>
<comment type="caution">
    <text evidence="2">The sequence shown here is derived from an EMBL/GenBank/DDBJ whole genome shotgun (WGS) entry which is preliminary data.</text>
</comment>
<dbReference type="PANTHER" id="PTHR47975">
    <property type="entry name" value="S-LOCUS LECTIN KINASE FAMILY PROTEIN"/>
    <property type="match status" value="1"/>
</dbReference>
<protein>
    <recommendedName>
        <fullName evidence="1">Protein kinase domain-containing protein</fullName>
    </recommendedName>
</protein>
<dbReference type="PROSITE" id="PS50011">
    <property type="entry name" value="PROTEIN_KINASE_DOM"/>
    <property type="match status" value="1"/>
</dbReference>
<sequence length="132" mass="15357">MKYESNGTLKKVLDFEKSSMSLYGWDDTKKLINIYGIASGMKYLHSLNIIHCDLDPYNIFEDEHFFPKICNFGLSKRIQSNSDNNSPIDRVYGTQMYAPQEVLEENYYSKAGDVYSFAMAMYEILTCEIRNK</sequence>
<organism evidence="2 3">
    <name type="scientific">Tritrichomonas musculus</name>
    <dbReference type="NCBI Taxonomy" id="1915356"/>
    <lineage>
        <taxon>Eukaryota</taxon>
        <taxon>Metamonada</taxon>
        <taxon>Parabasalia</taxon>
        <taxon>Tritrichomonadida</taxon>
        <taxon>Tritrichomonadidae</taxon>
        <taxon>Tritrichomonas</taxon>
    </lineage>
</organism>
<dbReference type="Gene3D" id="1.10.510.10">
    <property type="entry name" value="Transferase(Phosphotransferase) domain 1"/>
    <property type="match status" value="1"/>
</dbReference>
<evidence type="ECO:0000313" key="3">
    <source>
        <dbReference type="Proteomes" id="UP001470230"/>
    </source>
</evidence>
<name>A0ABR2HEP0_9EUKA</name>
<dbReference type="PANTHER" id="PTHR47975:SF70">
    <property type="entry name" value="PROTEIN KINASE DOMAIN-CONTAINING PROTEIN"/>
    <property type="match status" value="1"/>
</dbReference>
<accession>A0ABR2HEP0</accession>
<reference evidence="2 3" key="1">
    <citation type="submission" date="2024-04" db="EMBL/GenBank/DDBJ databases">
        <title>Tritrichomonas musculus Genome.</title>
        <authorList>
            <person name="Alves-Ferreira E."/>
            <person name="Grigg M."/>
            <person name="Lorenzi H."/>
            <person name="Galac M."/>
        </authorList>
    </citation>
    <scope>NUCLEOTIDE SEQUENCE [LARGE SCALE GENOMIC DNA]</scope>
    <source>
        <strain evidence="2 3">EAF2021</strain>
    </source>
</reference>
<evidence type="ECO:0000313" key="2">
    <source>
        <dbReference type="EMBL" id="KAK8845902.1"/>
    </source>
</evidence>
<feature type="domain" description="Protein kinase" evidence="1">
    <location>
        <begin position="1"/>
        <end position="132"/>
    </location>
</feature>